<keyword evidence="5" id="KW-1185">Reference proteome</keyword>
<feature type="region of interest" description="Disordered" evidence="3">
    <location>
        <begin position="172"/>
        <end position="194"/>
    </location>
</feature>
<organism evidence="5 6">
    <name type="scientific">Heterorhabditis bacteriophora</name>
    <name type="common">Entomopathogenic nematode worm</name>
    <dbReference type="NCBI Taxonomy" id="37862"/>
    <lineage>
        <taxon>Eukaryota</taxon>
        <taxon>Metazoa</taxon>
        <taxon>Ecdysozoa</taxon>
        <taxon>Nematoda</taxon>
        <taxon>Chromadorea</taxon>
        <taxon>Rhabditida</taxon>
        <taxon>Rhabditina</taxon>
        <taxon>Rhabditomorpha</taxon>
        <taxon>Strongyloidea</taxon>
        <taxon>Heterorhabditidae</taxon>
        <taxon>Heterorhabditis</taxon>
    </lineage>
</organism>
<dbReference type="GO" id="GO:0006412">
    <property type="term" value="P:translation"/>
    <property type="evidence" value="ECO:0007669"/>
    <property type="project" value="InterPro"/>
</dbReference>
<keyword evidence="4" id="KW-0812">Transmembrane</keyword>
<reference evidence="6" key="1">
    <citation type="submission" date="2016-11" db="UniProtKB">
        <authorList>
            <consortium name="WormBaseParasite"/>
        </authorList>
    </citation>
    <scope>IDENTIFICATION</scope>
</reference>
<dbReference type="PROSITE" id="PS00962">
    <property type="entry name" value="RIBOSOMAL_S2_1"/>
    <property type="match status" value="1"/>
</dbReference>
<feature type="transmembrane region" description="Helical" evidence="4">
    <location>
        <begin position="43"/>
        <end position="64"/>
    </location>
</feature>
<dbReference type="GO" id="GO:0003735">
    <property type="term" value="F:structural constituent of ribosome"/>
    <property type="evidence" value="ECO:0007669"/>
    <property type="project" value="InterPro"/>
</dbReference>
<dbReference type="GO" id="GO:0015935">
    <property type="term" value="C:small ribosomal subunit"/>
    <property type="evidence" value="ECO:0007669"/>
    <property type="project" value="InterPro"/>
</dbReference>
<evidence type="ECO:0000256" key="3">
    <source>
        <dbReference type="SAM" id="MobiDB-lite"/>
    </source>
</evidence>
<dbReference type="InterPro" id="IPR005707">
    <property type="entry name" value="Ribosomal_uS2_euk/arc"/>
</dbReference>
<evidence type="ECO:0000256" key="2">
    <source>
        <dbReference type="ARBA" id="ARBA00023274"/>
    </source>
</evidence>
<dbReference type="Gene3D" id="3.40.50.10490">
    <property type="entry name" value="Glucose-6-phosphate isomerase like protein, domain 1"/>
    <property type="match status" value="2"/>
</dbReference>
<protein>
    <submittedName>
        <fullName evidence="6">40S_SA_C domain-containing protein</fullName>
    </submittedName>
</protein>
<dbReference type="SUPFAM" id="SSF52313">
    <property type="entry name" value="Ribosomal protein S2"/>
    <property type="match status" value="1"/>
</dbReference>
<dbReference type="AlphaFoldDB" id="A0A1I7XD05"/>
<keyword evidence="4" id="KW-1133">Transmembrane helix</keyword>
<evidence type="ECO:0000256" key="4">
    <source>
        <dbReference type="SAM" id="Phobius"/>
    </source>
</evidence>
<keyword evidence="2" id="KW-0687">Ribonucleoprotein</keyword>
<dbReference type="Proteomes" id="UP000095283">
    <property type="component" value="Unplaced"/>
</dbReference>
<sequence length="194" mass="21968">MSGGFEPFALTEEDVLKLIATQVHIGSGNVDHQMEQYVYNRRFDGTCIFIVVFWIVLIFMRLYLESPLKLVDIAIPCNNKGEKSIGLMWWLLAREILILRGKISRQTGFVLDGKEIMPDLYFYRDPQESEKEETGEITTDVPKVEYDAPVDAGVVDFTAQPEIKDWAMETASWNQGAKPAEGQEWGAGAPTTSW</sequence>
<evidence type="ECO:0000313" key="5">
    <source>
        <dbReference type="Proteomes" id="UP000095283"/>
    </source>
</evidence>
<evidence type="ECO:0000313" key="6">
    <source>
        <dbReference type="WBParaSite" id="Hba_15410"/>
    </source>
</evidence>
<dbReference type="InterPro" id="IPR018130">
    <property type="entry name" value="Ribosomal_uS2_CS"/>
</dbReference>
<name>A0A1I7XD05_HETBA</name>
<dbReference type="InterPro" id="IPR023591">
    <property type="entry name" value="Ribosomal_uS2_flav_dom_sf"/>
</dbReference>
<accession>A0A1I7XD05</accession>
<keyword evidence="1" id="KW-0689">Ribosomal protein</keyword>
<dbReference type="WBParaSite" id="Hba_15410">
    <property type="protein sequence ID" value="Hba_15410"/>
    <property type="gene ID" value="Hba_15410"/>
</dbReference>
<keyword evidence="4" id="KW-0472">Membrane</keyword>
<dbReference type="PANTHER" id="PTHR11489">
    <property type="entry name" value="40S RIBOSOMAL PROTEIN SA"/>
    <property type="match status" value="1"/>
</dbReference>
<evidence type="ECO:0000256" key="1">
    <source>
        <dbReference type="ARBA" id="ARBA00022980"/>
    </source>
</evidence>
<proteinExistence type="predicted"/>